<proteinExistence type="inferred from homology"/>
<dbReference type="EMBL" id="GFJQ02006785">
    <property type="protein sequence ID" value="JAW00185.1"/>
    <property type="molecule type" value="Transcribed_RNA"/>
</dbReference>
<comment type="similarity">
    <text evidence="2">Belongs to the IL-17 family.</text>
</comment>
<dbReference type="Gene3D" id="2.10.90.10">
    <property type="entry name" value="Cystine-knot cytokines"/>
    <property type="match status" value="1"/>
</dbReference>
<evidence type="ECO:0000313" key="6">
    <source>
        <dbReference type="EMBL" id="JAW00185.1"/>
    </source>
</evidence>
<dbReference type="SUPFAM" id="SSF57501">
    <property type="entry name" value="Cystine-knot cytokines"/>
    <property type="match status" value="1"/>
</dbReference>
<feature type="signal peptide" evidence="5">
    <location>
        <begin position="1"/>
        <end position="30"/>
    </location>
</feature>
<keyword evidence="4 5" id="KW-0732">Signal</keyword>
<protein>
    <submittedName>
        <fullName evidence="6">Uncharacterized protein</fullName>
    </submittedName>
</protein>
<dbReference type="AlphaFoldDB" id="A0A1Z5KYQ1"/>
<evidence type="ECO:0000256" key="4">
    <source>
        <dbReference type="ARBA" id="ARBA00022729"/>
    </source>
</evidence>
<dbReference type="GO" id="GO:0005576">
    <property type="term" value="C:extracellular region"/>
    <property type="evidence" value="ECO:0007669"/>
    <property type="project" value="UniProtKB-SubCell"/>
</dbReference>
<evidence type="ECO:0000256" key="1">
    <source>
        <dbReference type="ARBA" id="ARBA00004613"/>
    </source>
</evidence>
<dbReference type="InterPro" id="IPR010345">
    <property type="entry name" value="IL-17_fam"/>
</dbReference>
<keyword evidence="3" id="KW-0964">Secreted</keyword>
<dbReference type="GO" id="GO:0005125">
    <property type="term" value="F:cytokine activity"/>
    <property type="evidence" value="ECO:0007669"/>
    <property type="project" value="InterPro"/>
</dbReference>
<name>A0A1Z5KYQ1_ORNMO</name>
<feature type="chain" id="PRO_5013142793" evidence="5">
    <location>
        <begin position="31"/>
        <end position="169"/>
    </location>
</feature>
<accession>A0A1Z5KYQ1</accession>
<sequence length="169" mass="18912">MYQLRLSHHLSRGIVLYGYLLWMATVPASCSPLTEESYANPHDPPPDDIDQCSVQHTSFDIGDRSTCTFIQTEDVVATRIPRVLPKVQCKCRNQQCSNYGDFTCQEIRQSYEVAYRKSPSSGQLKYENVTLTSGCVCATSRSISVPFLDERTGTGSLPFNEDSPSDEEV</sequence>
<reference evidence="6" key="1">
    <citation type="journal article" date="2017" name="Ticks Tick Borne Dis.">
        <title>Functional annotation and analysis of the Ornithodoros moubata midgut genes differentially expressed after blood feeding.</title>
        <authorList>
            <person name="Oleaga A."/>
            <person name="Obolo-Mvoulouga P."/>
            <person name="Manzano-Roman R."/>
            <person name="Perez-Sanchez R."/>
        </authorList>
    </citation>
    <scope>NUCLEOTIDE SEQUENCE</scope>
    <source>
        <strain evidence="6">Female</strain>
        <tissue evidence="6">Gut</tissue>
    </source>
</reference>
<organism evidence="6">
    <name type="scientific">Ornithodoros moubata</name>
    <name type="common">Soft tick</name>
    <name type="synonym">Argasid tick</name>
    <dbReference type="NCBI Taxonomy" id="6938"/>
    <lineage>
        <taxon>Eukaryota</taxon>
        <taxon>Metazoa</taxon>
        <taxon>Ecdysozoa</taxon>
        <taxon>Arthropoda</taxon>
        <taxon>Chelicerata</taxon>
        <taxon>Arachnida</taxon>
        <taxon>Acari</taxon>
        <taxon>Parasitiformes</taxon>
        <taxon>Ixodida</taxon>
        <taxon>Ixodoidea</taxon>
        <taxon>Argasidae</taxon>
        <taxon>Ornithodorinae</taxon>
        <taxon>Ornithodoros</taxon>
    </lineage>
</organism>
<dbReference type="Pfam" id="PF06083">
    <property type="entry name" value="IL17"/>
    <property type="match status" value="1"/>
</dbReference>
<evidence type="ECO:0000256" key="3">
    <source>
        <dbReference type="ARBA" id="ARBA00022525"/>
    </source>
</evidence>
<evidence type="ECO:0000256" key="5">
    <source>
        <dbReference type="SAM" id="SignalP"/>
    </source>
</evidence>
<dbReference type="InterPro" id="IPR029034">
    <property type="entry name" value="Cystine-knot_cytokine"/>
</dbReference>
<evidence type="ECO:0000256" key="2">
    <source>
        <dbReference type="ARBA" id="ARBA00007236"/>
    </source>
</evidence>
<comment type="subcellular location">
    <subcellularLocation>
        <location evidence="1">Secreted</location>
    </subcellularLocation>
</comment>